<feature type="site" description="Part of a proton relay during catalysis" evidence="11 14">
    <location>
        <position position="40"/>
    </location>
</feature>
<evidence type="ECO:0000256" key="4">
    <source>
        <dbReference type="ARBA" id="ARBA00022490"/>
    </source>
</evidence>
<organism evidence="15 16">
    <name type="scientific">Methanothrix harundinacea (strain 6Ac)</name>
    <name type="common">Methanosaeta harundinacea</name>
    <dbReference type="NCBI Taxonomy" id="1110509"/>
    <lineage>
        <taxon>Archaea</taxon>
        <taxon>Methanobacteriati</taxon>
        <taxon>Methanobacteriota</taxon>
        <taxon>Stenosarchaea group</taxon>
        <taxon>Methanomicrobia</taxon>
        <taxon>Methanotrichales</taxon>
        <taxon>Methanotrichaceae</taxon>
        <taxon>Methanothrix</taxon>
    </lineage>
</organism>
<dbReference type="GO" id="GO:0005737">
    <property type="term" value="C:cytoplasm"/>
    <property type="evidence" value="ECO:0007669"/>
    <property type="project" value="UniProtKB-SubCell"/>
</dbReference>
<dbReference type="NCBIfam" id="TIGR00674">
    <property type="entry name" value="dapA"/>
    <property type="match status" value="1"/>
</dbReference>
<dbReference type="EMBL" id="CP003117">
    <property type="protein sequence ID" value="AET65254.1"/>
    <property type="molecule type" value="Genomic_DNA"/>
</dbReference>
<feature type="active site" description="Schiff-base intermediate with substrate" evidence="11 12">
    <location>
        <position position="155"/>
    </location>
</feature>
<evidence type="ECO:0000256" key="1">
    <source>
        <dbReference type="ARBA" id="ARBA00003294"/>
    </source>
</evidence>
<feature type="site" description="L-lysine inhibitor binding; via carbonyl oxygen" evidence="14">
    <location>
        <position position="45"/>
    </location>
</feature>
<evidence type="ECO:0000256" key="12">
    <source>
        <dbReference type="PIRSR" id="PIRSR001365-1"/>
    </source>
</evidence>
<dbReference type="InterPro" id="IPR013785">
    <property type="entry name" value="Aldolase_TIM"/>
</dbReference>
<dbReference type="SUPFAM" id="SSF51569">
    <property type="entry name" value="Aldolase"/>
    <property type="match status" value="1"/>
</dbReference>
<keyword evidence="16" id="KW-1185">Reference proteome</keyword>
<comment type="catalytic activity">
    <reaction evidence="10 11">
        <text>L-aspartate 4-semialdehyde + pyruvate = (2S,4S)-4-hydroxy-2,3,4,5-tetrahydrodipicolinate + H2O + H(+)</text>
        <dbReference type="Rhea" id="RHEA:34171"/>
        <dbReference type="ChEBI" id="CHEBI:15361"/>
        <dbReference type="ChEBI" id="CHEBI:15377"/>
        <dbReference type="ChEBI" id="CHEBI:15378"/>
        <dbReference type="ChEBI" id="CHEBI:67139"/>
        <dbReference type="ChEBI" id="CHEBI:537519"/>
        <dbReference type="EC" id="4.3.3.7"/>
    </reaction>
</comment>
<dbReference type="PANTHER" id="PTHR12128">
    <property type="entry name" value="DIHYDRODIPICOLINATE SYNTHASE"/>
    <property type="match status" value="1"/>
</dbReference>
<dbReference type="HOGENOM" id="CLU_049343_7_1_2"/>
<feature type="site" description="L-lysine inhibitor binding" evidence="14">
    <location>
        <position position="78"/>
    </location>
</feature>
<evidence type="ECO:0000256" key="8">
    <source>
        <dbReference type="ARBA" id="ARBA00023239"/>
    </source>
</evidence>
<evidence type="ECO:0000256" key="11">
    <source>
        <dbReference type="HAMAP-Rule" id="MF_00418"/>
    </source>
</evidence>
<dbReference type="Gene3D" id="3.20.20.70">
    <property type="entry name" value="Aldolase class I"/>
    <property type="match status" value="1"/>
</dbReference>
<dbReference type="Proteomes" id="UP000005877">
    <property type="component" value="Chromosome"/>
</dbReference>
<name>G7WQ62_METH6</name>
<dbReference type="AlphaFoldDB" id="G7WQ62"/>
<dbReference type="GO" id="GO:0008675">
    <property type="term" value="F:2-dehydro-3-deoxy-phosphogluconate aldolase activity"/>
    <property type="evidence" value="ECO:0007669"/>
    <property type="project" value="UniProtKB-ARBA"/>
</dbReference>
<evidence type="ECO:0000313" key="15">
    <source>
        <dbReference type="EMBL" id="AET65254.1"/>
    </source>
</evidence>
<evidence type="ECO:0000256" key="6">
    <source>
        <dbReference type="ARBA" id="ARBA00022915"/>
    </source>
</evidence>
<evidence type="ECO:0000256" key="3">
    <source>
        <dbReference type="ARBA" id="ARBA00012086"/>
    </source>
</evidence>
<accession>G7WQ62</accession>
<dbReference type="GO" id="GO:0008840">
    <property type="term" value="F:4-hydroxy-tetrahydrodipicolinate synthase activity"/>
    <property type="evidence" value="ECO:0007669"/>
    <property type="project" value="UniProtKB-UniRule"/>
</dbReference>
<feature type="site" description="L-lysine inhibitor binding" evidence="14">
    <location>
        <position position="74"/>
    </location>
</feature>
<dbReference type="UniPathway" id="UPA00034">
    <property type="reaction ID" value="UER00017"/>
</dbReference>
<reference evidence="15 16" key="1">
    <citation type="journal article" date="2012" name="PLoS ONE">
        <title>The genome characteristics and predicted function of methyl-group oxidation pathway in the obligate aceticlastic methanogens, Methanosaeta spp.</title>
        <authorList>
            <person name="Zhu J."/>
            <person name="Zheng H."/>
            <person name="Ai G."/>
            <person name="Zhang G."/>
            <person name="Liu D."/>
            <person name="Liu X."/>
            <person name="Dong X."/>
        </authorList>
    </citation>
    <scope>NUCLEOTIDE SEQUENCE [LARGE SCALE GENOMIC DNA]</scope>
    <source>
        <strain evidence="15 16">6Ac</strain>
    </source>
</reference>
<dbReference type="PROSITE" id="PS00665">
    <property type="entry name" value="DHDPS_1"/>
    <property type="match status" value="1"/>
</dbReference>
<dbReference type="InterPro" id="IPR005263">
    <property type="entry name" value="DapA"/>
</dbReference>
<dbReference type="STRING" id="1110509.Mhar_1897"/>
<evidence type="ECO:0000256" key="13">
    <source>
        <dbReference type="PIRSR" id="PIRSR001365-2"/>
    </source>
</evidence>
<dbReference type="PIRSF" id="PIRSF001365">
    <property type="entry name" value="DHDPS"/>
    <property type="match status" value="1"/>
</dbReference>
<feature type="site" description="Part of a proton relay during catalysis" evidence="11 14">
    <location>
        <position position="101"/>
    </location>
</feature>
<dbReference type="CDD" id="cd00950">
    <property type="entry name" value="DHDPS"/>
    <property type="match status" value="1"/>
</dbReference>
<feature type="active site" description="Proton donor/acceptor" evidence="11 12">
    <location>
        <position position="127"/>
    </location>
</feature>
<dbReference type="InterPro" id="IPR020625">
    <property type="entry name" value="Schiff_base-form_aldolases_AS"/>
</dbReference>
<feature type="binding site" evidence="11 13">
    <location>
        <position position="41"/>
    </location>
    <ligand>
        <name>pyruvate</name>
        <dbReference type="ChEBI" id="CHEBI:15361"/>
    </ligand>
</feature>
<keyword evidence="5 11" id="KW-0028">Amino-acid biosynthesis</keyword>
<feature type="binding site" evidence="11 13">
    <location>
        <position position="198"/>
    </location>
    <ligand>
        <name>pyruvate</name>
        <dbReference type="ChEBI" id="CHEBI:15361"/>
    </ligand>
</feature>
<keyword evidence="9 11" id="KW-0704">Schiff base</keyword>
<dbReference type="EC" id="4.3.3.7" evidence="3 11"/>
<evidence type="ECO:0000256" key="9">
    <source>
        <dbReference type="ARBA" id="ARBA00023270"/>
    </source>
</evidence>
<dbReference type="PRINTS" id="PR00146">
    <property type="entry name" value="DHPICSNTHASE"/>
</dbReference>
<dbReference type="PATRIC" id="fig|1110509.7.peg.2105"/>
<keyword evidence="4 11" id="KW-0963">Cytoplasm</keyword>
<dbReference type="PANTHER" id="PTHR12128:SF66">
    <property type="entry name" value="4-HYDROXY-2-OXOGLUTARATE ALDOLASE, MITOCHONDRIAL"/>
    <property type="match status" value="1"/>
</dbReference>
<comment type="function">
    <text evidence="1 11">Catalyzes the condensation of (S)-aspartate-beta-semialdehyde [(S)-ASA] and pyruvate to 4-hydroxy-tetrahydrodipicolinate (HTPA).</text>
</comment>
<evidence type="ECO:0000256" key="5">
    <source>
        <dbReference type="ARBA" id="ARBA00022605"/>
    </source>
</evidence>
<dbReference type="PROSITE" id="PS00666">
    <property type="entry name" value="DHDPS_2"/>
    <property type="match status" value="1"/>
</dbReference>
<feature type="site" description="L-lysine inhibitor binding" evidence="14">
    <location>
        <position position="100"/>
    </location>
</feature>
<dbReference type="InterPro" id="IPR002220">
    <property type="entry name" value="DapA-like"/>
</dbReference>
<dbReference type="SMART" id="SM01130">
    <property type="entry name" value="DHDPS"/>
    <property type="match status" value="1"/>
</dbReference>
<keyword evidence="7 11" id="KW-0457">Lysine biosynthesis</keyword>
<proteinExistence type="inferred from homology"/>
<evidence type="ECO:0000313" key="16">
    <source>
        <dbReference type="Proteomes" id="UP000005877"/>
    </source>
</evidence>
<comment type="pathway">
    <text evidence="2 11">Amino-acid biosynthesis; L-lysine biosynthesis via DAP pathway; (S)-tetrahydrodipicolinate from L-aspartate: step 3/4.</text>
</comment>
<evidence type="ECO:0000256" key="7">
    <source>
        <dbReference type="ARBA" id="ARBA00023154"/>
    </source>
</evidence>
<dbReference type="HAMAP" id="MF_00418">
    <property type="entry name" value="DapA"/>
    <property type="match status" value="1"/>
</dbReference>
<dbReference type="GO" id="GO:0019877">
    <property type="term" value="P:diaminopimelate biosynthetic process"/>
    <property type="evidence" value="ECO:0007669"/>
    <property type="project" value="UniProtKB-UniRule"/>
</dbReference>
<comment type="similarity">
    <text evidence="11">Belongs to the DapA family.</text>
</comment>
<evidence type="ECO:0000256" key="2">
    <source>
        <dbReference type="ARBA" id="ARBA00005120"/>
    </source>
</evidence>
<comment type="subunit">
    <text evidence="11">Homotetramer; dimer of dimers.</text>
</comment>
<keyword evidence="6 11" id="KW-0220">Diaminopimelate biosynthesis</keyword>
<dbReference type="GO" id="GO:0009089">
    <property type="term" value="P:lysine biosynthetic process via diaminopimelate"/>
    <property type="evidence" value="ECO:0007669"/>
    <property type="project" value="UniProtKB-UniRule"/>
</dbReference>
<sequence length="287" mass="30569">MLPAIITPFREDGEVDEEGLRGNVEYFSAAGVAGIVPCGTTGESATLNFEEHKRVVEIAVESARVKVVAGTGSNNTREAVELTKHAEDAGADAALLITPYYNKPNDRGMLAHFRAVAESSDLPLILYNVPGRTSINLKPELVAELAKLENVIGIKEASGNLSQISAIIEMTRDEEFFVLSGDDGLTLPIMALGGKGVISVVADVAPRKMVAMVDAMLKGDLEKARRLHYILSPLVSALFLETNPIPVKTATGMIGLAAGPLRLPLAPMAEKNEMRLKEAVDLLGEVA</sequence>
<dbReference type="InterPro" id="IPR020624">
    <property type="entry name" value="Schiff_base-form_aldolases_CS"/>
</dbReference>
<dbReference type="KEGG" id="mhi:Mhar_1897"/>
<comment type="caution">
    <text evidence="11">Was originally thought to be a dihydrodipicolinate synthase (DHDPS), catalyzing the condensation of (S)-aspartate-beta-semialdehyde [(S)-ASA] and pyruvate to dihydrodipicolinate (DHDP). However, it was shown in E.coli that the product of the enzymatic reaction is not dihydrodipicolinate but in fact (4S)-4-hydroxy-2,3,4,5-tetrahydro-(2S)-dipicolinic acid (HTPA), and that the consecutive dehydration reaction leading to DHDP is not spontaneous but catalyzed by DapB.</text>
</comment>
<gene>
    <name evidence="11" type="primary">dapA</name>
    <name evidence="15" type="ordered locus">Mhar_1897</name>
</gene>
<evidence type="ECO:0000256" key="10">
    <source>
        <dbReference type="ARBA" id="ARBA00047836"/>
    </source>
</evidence>
<comment type="subcellular location">
    <subcellularLocation>
        <location evidence="11">Cytoplasm</location>
    </subcellularLocation>
</comment>
<protein>
    <recommendedName>
        <fullName evidence="3 11">4-hydroxy-tetrahydrodipicolinate synthase</fullName>
        <shortName evidence="11">HTPA synthase</shortName>
        <ecNumber evidence="3 11">4.3.3.7</ecNumber>
    </recommendedName>
</protein>
<evidence type="ECO:0000256" key="14">
    <source>
        <dbReference type="PIRSR" id="PIRSR001365-3"/>
    </source>
</evidence>
<keyword evidence="8 11" id="KW-0456">Lyase</keyword>
<dbReference type="Pfam" id="PF00701">
    <property type="entry name" value="DHDPS"/>
    <property type="match status" value="1"/>
</dbReference>